<evidence type="ECO:0000256" key="14">
    <source>
        <dbReference type="SAM" id="MobiDB-lite"/>
    </source>
</evidence>
<organism evidence="16 17">
    <name type="scientific">Stutzerimonas kirkiae</name>
    <dbReference type="NCBI Taxonomy" id="2211392"/>
    <lineage>
        <taxon>Bacteria</taxon>
        <taxon>Pseudomonadati</taxon>
        <taxon>Pseudomonadota</taxon>
        <taxon>Gammaproteobacteria</taxon>
        <taxon>Pseudomonadales</taxon>
        <taxon>Pseudomonadaceae</taxon>
        <taxon>Stutzerimonas</taxon>
    </lineage>
</organism>
<evidence type="ECO:0000256" key="1">
    <source>
        <dbReference type="ARBA" id="ARBA00022485"/>
    </source>
</evidence>
<gene>
    <name evidence="11" type="primary">rlmD</name>
    <name evidence="16" type="ORF">DNJ96_00790</name>
</gene>
<evidence type="ECO:0000256" key="4">
    <source>
        <dbReference type="ARBA" id="ARBA00022679"/>
    </source>
</evidence>
<reference evidence="16 17" key="1">
    <citation type="submission" date="2018-06" db="EMBL/GenBank/DDBJ databases">
        <title>Three novel Pseudomonas species isolated from symptomatic oak.</title>
        <authorList>
            <person name="Bueno-Gonzalez V."/>
            <person name="Brady C."/>
        </authorList>
    </citation>
    <scope>NUCLEOTIDE SEQUENCE [LARGE SCALE GENOMIC DNA]</scope>
    <source>
        <strain evidence="16 17">P17C</strain>
    </source>
</reference>
<dbReference type="SUPFAM" id="SSF50249">
    <property type="entry name" value="Nucleic acid-binding proteins"/>
    <property type="match status" value="1"/>
</dbReference>
<evidence type="ECO:0000259" key="15">
    <source>
        <dbReference type="PROSITE" id="PS50926"/>
    </source>
</evidence>
<comment type="catalytic activity">
    <reaction evidence="9 11">
        <text>uridine(1939) in 23S rRNA + S-adenosyl-L-methionine = 5-methyluridine(1939) in 23S rRNA + S-adenosyl-L-homocysteine + H(+)</text>
        <dbReference type="Rhea" id="RHEA:42908"/>
        <dbReference type="Rhea" id="RHEA-COMP:10278"/>
        <dbReference type="Rhea" id="RHEA-COMP:10279"/>
        <dbReference type="ChEBI" id="CHEBI:15378"/>
        <dbReference type="ChEBI" id="CHEBI:57856"/>
        <dbReference type="ChEBI" id="CHEBI:59789"/>
        <dbReference type="ChEBI" id="CHEBI:65315"/>
        <dbReference type="ChEBI" id="CHEBI:74447"/>
        <dbReference type="EC" id="2.1.1.190"/>
    </reaction>
</comment>
<feature type="binding site" evidence="11">
    <location>
        <position position="317"/>
    </location>
    <ligand>
        <name>S-adenosyl-L-methionine</name>
        <dbReference type="ChEBI" id="CHEBI:59789"/>
    </ligand>
</feature>
<evidence type="ECO:0000256" key="7">
    <source>
        <dbReference type="ARBA" id="ARBA00023004"/>
    </source>
</evidence>
<dbReference type="Gene3D" id="2.40.50.1070">
    <property type="match status" value="1"/>
</dbReference>
<evidence type="ECO:0000313" key="17">
    <source>
        <dbReference type="Proteomes" id="UP000292639"/>
    </source>
</evidence>
<comment type="function">
    <text evidence="10 11">Catalyzes the formation of 5-methyl-uridine at position 1939 (m5U1939) in 23S rRNA.</text>
</comment>
<dbReference type="GO" id="GO:0070041">
    <property type="term" value="F:rRNA (uridine-C5-)-methyltransferase activity"/>
    <property type="evidence" value="ECO:0007669"/>
    <property type="project" value="UniProtKB-UniRule"/>
</dbReference>
<dbReference type="InterPro" id="IPR002792">
    <property type="entry name" value="TRAM_dom"/>
</dbReference>
<accession>A0A4Q9RDS6</accession>
<dbReference type="PROSITE" id="PS51687">
    <property type="entry name" value="SAM_MT_RNA_M5U"/>
    <property type="match status" value="1"/>
</dbReference>
<keyword evidence="6 11" id="KW-0479">Metal-binding</keyword>
<keyword evidence="4 11" id="KW-0808">Transferase</keyword>
<feature type="region of interest" description="Disordered" evidence="14">
    <location>
        <begin position="1"/>
        <end position="22"/>
    </location>
</feature>
<evidence type="ECO:0000256" key="11">
    <source>
        <dbReference type="HAMAP-Rule" id="MF_01010"/>
    </source>
</evidence>
<dbReference type="AlphaFoldDB" id="A0A4Q9RDS6"/>
<dbReference type="PROSITE" id="PS01231">
    <property type="entry name" value="TRMA_2"/>
    <property type="match status" value="1"/>
</dbReference>
<dbReference type="InterPro" id="IPR030391">
    <property type="entry name" value="MeTrfase_TrmA_CS"/>
</dbReference>
<dbReference type="GO" id="GO:0051539">
    <property type="term" value="F:4 iron, 4 sulfur cluster binding"/>
    <property type="evidence" value="ECO:0007669"/>
    <property type="project" value="UniProtKB-KW"/>
</dbReference>
<keyword evidence="3 11" id="KW-0489">Methyltransferase</keyword>
<evidence type="ECO:0000256" key="9">
    <source>
        <dbReference type="ARBA" id="ARBA00052756"/>
    </source>
</evidence>
<evidence type="ECO:0000256" key="12">
    <source>
        <dbReference type="PROSITE-ProRule" id="PRU01024"/>
    </source>
</evidence>
<dbReference type="PANTHER" id="PTHR11061:SF49">
    <property type="entry name" value="23S RRNA (URACIL(1939)-C(5))-METHYLTRANSFERASE RLMD"/>
    <property type="match status" value="1"/>
</dbReference>
<dbReference type="FunFam" id="3.40.50.150:FF:000009">
    <property type="entry name" value="23S rRNA (Uracil(1939)-C(5))-methyltransferase RlmD"/>
    <property type="match status" value="1"/>
</dbReference>
<dbReference type="NCBIfam" id="NF009639">
    <property type="entry name" value="PRK13168.1"/>
    <property type="match status" value="1"/>
</dbReference>
<comment type="similarity">
    <text evidence="11">Belongs to the class I-like SAM-binding methyltransferase superfamily. RNA M5U methyltransferase family. RlmD subfamily.</text>
</comment>
<evidence type="ECO:0000256" key="3">
    <source>
        <dbReference type="ARBA" id="ARBA00022603"/>
    </source>
</evidence>
<feature type="domain" description="TRAM" evidence="15">
    <location>
        <begin position="20"/>
        <end position="78"/>
    </location>
</feature>
<evidence type="ECO:0000313" key="16">
    <source>
        <dbReference type="EMBL" id="TBU99866.1"/>
    </source>
</evidence>
<feature type="binding site" evidence="11 12">
    <location>
        <position position="283"/>
    </location>
    <ligand>
        <name>S-adenosyl-L-methionine</name>
        <dbReference type="ChEBI" id="CHEBI:59789"/>
    </ligand>
</feature>
<dbReference type="InterPro" id="IPR010280">
    <property type="entry name" value="U5_MeTrfase_fam"/>
</dbReference>
<comment type="caution">
    <text evidence="16">The sequence shown here is derived from an EMBL/GenBank/DDBJ whole genome shotgun (WGS) entry which is preliminary data.</text>
</comment>
<dbReference type="Proteomes" id="UP000292639">
    <property type="component" value="Unassembled WGS sequence"/>
</dbReference>
<dbReference type="InterPro" id="IPR001566">
    <property type="entry name" value="23S_rRNA_MeTrfase_RlmD"/>
</dbReference>
<evidence type="ECO:0000256" key="5">
    <source>
        <dbReference type="ARBA" id="ARBA00022691"/>
    </source>
</evidence>
<feature type="binding site" evidence="11 12">
    <location>
        <position position="381"/>
    </location>
    <ligand>
        <name>S-adenosyl-L-methionine</name>
        <dbReference type="ChEBI" id="CHEBI:59789"/>
    </ligand>
</feature>
<protein>
    <recommendedName>
        <fullName evidence="11">23S rRNA (uracil(1939)-C(5))-methyltransferase RlmD</fullName>
        <ecNumber evidence="11">2.1.1.190</ecNumber>
    </recommendedName>
    <alternativeName>
        <fullName evidence="11">23S rRNA(m5U1939)-methyltransferase</fullName>
    </alternativeName>
</protein>
<keyword evidence="17" id="KW-1185">Reference proteome</keyword>
<proteinExistence type="inferred from homology"/>
<dbReference type="PROSITE" id="PS50926">
    <property type="entry name" value="TRAM"/>
    <property type="match status" value="1"/>
</dbReference>
<dbReference type="GO" id="GO:0070475">
    <property type="term" value="P:rRNA base methylation"/>
    <property type="evidence" value="ECO:0007669"/>
    <property type="project" value="TreeGrafter"/>
</dbReference>
<sequence length="449" mass="49378">MARRTSGLRFQPSGGEKAAQLPVGKKQRLSIERLSNDGRGIGFNAARTWFVEGALPGEQVEARVLAARRQIVEARCEQVLQASPARRAETCRHARQCGGCTLQHASAEDQLALKQAALADHLRRSGGLEPQDWAPALAGPEFGYRRRARLAVRWDERNARLEVGFRARSSQDIIALEQCPVLVRPLQNLLPDLLGVLHELQRPRVLGHIELFSGVGEALLVRHIGALAPADHQRLLAFAVQYRLQLWLQGDGEPQPVEDYGFLGYRLEPWALELAWRPGDFVQVNAVVNQAMVKQALDWLALLPGERVLDLFCGLGNFALPMARCTAQVVAVEGVEAMVARARENALRNALGNVHFFQADLSKPLADAPWAVGGFSAALLDPPREGALEVVRQVAALGVRRLVYVSCNPATLARDSAELIAQGYRLKRAGVLDMFPQTAHVEAMALFER</sequence>
<dbReference type="PANTHER" id="PTHR11061">
    <property type="entry name" value="RNA M5U METHYLTRANSFERASE"/>
    <property type="match status" value="1"/>
</dbReference>
<dbReference type="EC" id="2.1.1.190" evidence="11"/>
<keyword evidence="7 11" id="KW-0408">Iron</keyword>
<dbReference type="Gene3D" id="2.40.50.140">
    <property type="entry name" value="Nucleic acid-binding proteins"/>
    <property type="match status" value="1"/>
</dbReference>
<feature type="binding site" evidence="11">
    <location>
        <position position="97"/>
    </location>
    <ligand>
        <name>[4Fe-4S] cluster</name>
        <dbReference type="ChEBI" id="CHEBI:49883"/>
    </ligand>
</feature>
<dbReference type="GO" id="GO:0005506">
    <property type="term" value="F:iron ion binding"/>
    <property type="evidence" value="ECO:0007669"/>
    <property type="project" value="UniProtKB-UniRule"/>
</dbReference>
<evidence type="ECO:0000256" key="13">
    <source>
        <dbReference type="PROSITE-ProRule" id="PRU10015"/>
    </source>
</evidence>
<feature type="active site" evidence="13">
    <location>
        <position position="407"/>
    </location>
</feature>
<dbReference type="InterPro" id="IPR012340">
    <property type="entry name" value="NA-bd_OB-fold"/>
</dbReference>
<evidence type="ECO:0000256" key="2">
    <source>
        <dbReference type="ARBA" id="ARBA00022552"/>
    </source>
</evidence>
<dbReference type="Pfam" id="PF05958">
    <property type="entry name" value="tRNA_U5-meth_tr"/>
    <property type="match status" value="1"/>
</dbReference>
<feature type="binding site" evidence="11">
    <location>
        <position position="91"/>
    </location>
    <ligand>
        <name>[4Fe-4S] cluster</name>
        <dbReference type="ChEBI" id="CHEBI:49883"/>
    </ligand>
</feature>
<dbReference type="Pfam" id="PF01938">
    <property type="entry name" value="TRAM"/>
    <property type="match status" value="1"/>
</dbReference>
<keyword evidence="8 11" id="KW-0411">Iron-sulfur</keyword>
<dbReference type="EMBL" id="QJUP01000001">
    <property type="protein sequence ID" value="TBU99866.1"/>
    <property type="molecule type" value="Genomic_DNA"/>
</dbReference>
<feature type="binding site" evidence="11">
    <location>
        <position position="179"/>
    </location>
    <ligand>
        <name>[4Fe-4S] cluster</name>
        <dbReference type="ChEBI" id="CHEBI:49883"/>
    </ligand>
</feature>
<feature type="binding site" evidence="11 12">
    <location>
        <position position="312"/>
    </location>
    <ligand>
        <name>S-adenosyl-L-methionine</name>
        <dbReference type="ChEBI" id="CHEBI:59789"/>
    </ligand>
</feature>
<feature type="binding site" evidence="11">
    <location>
        <position position="360"/>
    </location>
    <ligand>
        <name>S-adenosyl-L-methionine</name>
        <dbReference type="ChEBI" id="CHEBI:59789"/>
    </ligand>
</feature>
<feature type="active site" description="Nucleophile" evidence="11 12">
    <location>
        <position position="407"/>
    </location>
</feature>
<keyword evidence="2 11" id="KW-0698">rRNA processing</keyword>
<evidence type="ECO:0000256" key="6">
    <source>
        <dbReference type="ARBA" id="ARBA00022723"/>
    </source>
</evidence>
<name>A0A4Q9RDS6_9GAMM</name>
<dbReference type="SUPFAM" id="SSF53335">
    <property type="entry name" value="S-adenosyl-L-methionine-dependent methyltransferases"/>
    <property type="match status" value="1"/>
</dbReference>
<dbReference type="PROSITE" id="PS01230">
    <property type="entry name" value="TRMA_1"/>
    <property type="match status" value="1"/>
</dbReference>
<dbReference type="InterPro" id="IPR030390">
    <property type="entry name" value="MeTrfase_TrmA_AS"/>
</dbReference>
<dbReference type="RefSeq" id="WP_131183245.1">
    <property type="nucleotide sequence ID" value="NZ_QJUO01000003.1"/>
</dbReference>
<dbReference type="InterPro" id="IPR029063">
    <property type="entry name" value="SAM-dependent_MTases_sf"/>
</dbReference>
<dbReference type="Gene3D" id="3.40.50.150">
    <property type="entry name" value="Vaccinia Virus protein VP39"/>
    <property type="match status" value="1"/>
</dbReference>
<feature type="binding site" evidence="11">
    <location>
        <position position="100"/>
    </location>
    <ligand>
        <name>[4Fe-4S] cluster</name>
        <dbReference type="ChEBI" id="CHEBI:49883"/>
    </ligand>
</feature>
<evidence type="ECO:0000256" key="8">
    <source>
        <dbReference type="ARBA" id="ARBA00023014"/>
    </source>
</evidence>
<keyword evidence="1 11" id="KW-0004">4Fe-4S</keyword>
<dbReference type="HAMAP" id="MF_01010">
    <property type="entry name" value="23SrRNA_methyltr_RlmD"/>
    <property type="match status" value="1"/>
</dbReference>
<keyword evidence="5 11" id="KW-0949">S-adenosyl-L-methionine</keyword>
<dbReference type="GO" id="GO:0003723">
    <property type="term" value="F:RNA binding"/>
    <property type="evidence" value="ECO:0007669"/>
    <property type="project" value="InterPro"/>
</dbReference>
<evidence type="ECO:0000256" key="10">
    <source>
        <dbReference type="ARBA" id="ARBA00059995"/>
    </source>
</evidence>
<dbReference type="CDD" id="cd02440">
    <property type="entry name" value="AdoMet_MTases"/>
    <property type="match status" value="1"/>
</dbReference>
<feature type="binding site" evidence="11 12">
    <location>
        <position position="333"/>
    </location>
    <ligand>
        <name>S-adenosyl-L-methionine</name>
        <dbReference type="ChEBI" id="CHEBI:59789"/>
    </ligand>
</feature>
<dbReference type="NCBIfam" id="TIGR00479">
    <property type="entry name" value="rumA"/>
    <property type="match status" value="1"/>
</dbReference>